<dbReference type="EMBL" id="KZ824439">
    <property type="protein sequence ID" value="RAL00657.1"/>
    <property type="molecule type" value="Genomic_DNA"/>
</dbReference>
<organism evidence="1 2">
    <name type="scientific">Aspergillus ibericus CBS 121593</name>
    <dbReference type="NCBI Taxonomy" id="1448316"/>
    <lineage>
        <taxon>Eukaryota</taxon>
        <taxon>Fungi</taxon>
        <taxon>Dikarya</taxon>
        <taxon>Ascomycota</taxon>
        <taxon>Pezizomycotina</taxon>
        <taxon>Eurotiomycetes</taxon>
        <taxon>Eurotiomycetidae</taxon>
        <taxon>Eurotiales</taxon>
        <taxon>Aspergillaceae</taxon>
        <taxon>Aspergillus</taxon>
        <taxon>Aspergillus subgen. Circumdati</taxon>
    </lineage>
</organism>
<keyword evidence="2" id="KW-1185">Reference proteome</keyword>
<proteinExistence type="predicted"/>
<dbReference type="Proteomes" id="UP000249402">
    <property type="component" value="Unassembled WGS sequence"/>
</dbReference>
<protein>
    <submittedName>
        <fullName evidence="1">Uncharacterized protein</fullName>
    </submittedName>
</protein>
<dbReference type="AlphaFoldDB" id="A0A395GYK4"/>
<name>A0A395GYK4_9EURO</name>
<sequence>MKLSCSGPYSQPMESCRRIQSQQRWHFPTTPHGQHLRHQPLGNQGHLRVPPPDYNMADPVHRLPWGSGRWAAVGG</sequence>
<accession>A0A395GYK4</accession>
<dbReference type="GeneID" id="37229812"/>
<dbReference type="OrthoDB" id="6162910at2759"/>
<evidence type="ECO:0000313" key="2">
    <source>
        <dbReference type="Proteomes" id="UP000249402"/>
    </source>
</evidence>
<evidence type="ECO:0000313" key="1">
    <source>
        <dbReference type="EMBL" id="RAL00657.1"/>
    </source>
</evidence>
<reference evidence="1 2" key="1">
    <citation type="submission" date="2018-02" db="EMBL/GenBank/DDBJ databases">
        <title>The genomes of Aspergillus section Nigri reveals drivers in fungal speciation.</title>
        <authorList>
            <consortium name="DOE Joint Genome Institute"/>
            <person name="Vesth T.C."/>
            <person name="Nybo J."/>
            <person name="Theobald S."/>
            <person name="Brandl J."/>
            <person name="Frisvad J.C."/>
            <person name="Nielsen K.F."/>
            <person name="Lyhne E.K."/>
            <person name="Kogle M.E."/>
            <person name="Kuo A."/>
            <person name="Riley R."/>
            <person name="Clum A."/>
            <person name="Nolan M."/>
            <person name="Lipzen A."/>
            <person name="Salamov A."/>
            <person name="Henrissat B."/>
            <person name="Wiebenga A."/>
            <person name="De vries R.P."/>
            <person name="Grigoriev I.V."/>
            <person name="Mortensen U.H."/>
            <person name="Andersen M.R."/>
            <person name="Baker S.E."/>
        </authorList>
    </citation>
    <scope>NUCLEOTIDE SEQUENCE [LARGE SCALE GENOMIC DNA]</scope>
    <source>
        <strain evidence="1 2">CBS 121593</strain>
    </source>
</reference>
<gene>
    <name evidence="1" type="ORF">BO80DRAFT_94612</name>
</gene>
<dbReference type="RefSeq" id="XP_025574984.1">
    <property type="nucleotide sequence ID" value="XM_025724947.1"/>
</dbReference>
<dbReference type="VEuPathDB" id="FungiDB:BO80DRAFT_94612"/>